<dbReference type="PaxDb" id="3708-A0A078JCX8"/>
<evidence type="ECO:0000313" key="2">
    <source>
        <dbReference type="EMBL" id="CDY63936.1"/>
    </source>
</evidence>
<dbReference type="GO" id="GO:0009975">
    <property type="term" value="F:cyclase activity"/>
    <property type="evidence" value="ECO:0000318"/>
    <property type="project" value="GO_Central"/>
</dbReference>
<dbReference type="EMBL" id="LK034370">
    <property type="protein sequence ID" value="CDY63936.1"/>
    <property type="molecule type" value="Genomic_DNA"/>
</dbReference>
<gene>
    <name evidence="2" type="primary">BnaC04g54640D</name>
    <name evidence="2" type="ORF">GSBRNA2T00039763001</name>
</gene>
<protein>
    <submittedName>
        <fullName evidence="2">BnaC04g54640D protein</fullName>
    </submittedName>
</protein>
<dbReference type="InterPro" id="IPR001906">
    <property type="entry name" value="Terpene_synth_N"/>
</dbReference>
<dbReference type="Gene3D" id="1.50.10.130">
    <property type="entry name" value="Terpene synthase, N-terminal domain"/>
    <property type="match status" value="1"/>
</dbReference>
<reference evidence="2 3" key="1">
    <citation type="journal article" date="2014" name="Science">
        <title>Plant genetics. Early allopolyploid evolution in the post-Neolithic Brassica napus oilseed genome.</title>
        <authorList>
            <person name="Chalhoub B."/>
            <person name="Denoeud F."/>
            <person name="Liu S."/>
            <person name="Parkin I.A."/>
            <person name="Tang H."/>
            <person name="Wang X."/>
            <person name="Chiquet J."/>
            <person name="Belcram H."/>
            <person name="Tong C."/>
            <person name="Samans B."/>
            <person name="Correa M."/>
            <person name="Da Silva C."/>
            <person name="Just J."/>
            <person name="Falentin C."/>
            <person name="Koh C.S."/>
            <person name="Le Clainche I."/>
            <person name="Bernard M."/>
            <person name="Bento P."/>
            <person name="Noel B."/>
            <person name="Labadie K."/>
            <person name="Alberti A."/>
            <person name="Charles M."/>
            <person name="Arnaud D."/>
            <person name="Guo H."/>
            <person name="Daviaud C."/>
            <person name="Alamery S."/>
            <person name="Jabbari K."/>
            <person name="Zhao M."/>
            <person name="Edger P.P."/>
            <person name="Chelaifa H."/>
            <person name="Tack D."/>
            <person name="Lassalle G."/>
            <person name="Mestiri I."/>
            <person name="Schnel N."/>
            <person name="Le Paslier M.C."/>
            <person name="Fan G."/>
            <person name="Renault V."/>
            <person name="Bayer P.E."/>
            <person name="Golicz A.A."/>
            <person name="Manoli S."/>
            <person name="Lee T.H."/>
            <person name="Thi V.H."/>
            <person name="Chalabi S."/>
            <person name="Hu Q."/>
            <person name="Fan C."/>
            <person name="Tollenaere R."/>
            <person name="Lu Y."/>
            <person name="Battail C."/>
            <person name="Shen J."/>
            <person name="Sidebottom C.H."/>
            <person name="Wang X."/>
            <person name="Canaguier A."/>
            <person name="Chauveau A."/>
            <person name="Berard A."/>
            <person name="Deniot G."/>
            <person name="Guan M."/>
            <person name="Liu Z."/>
            <person name="Sun F."/>
            <person name="Lim Y.P."/>
            <person name="Lyons E."/>
            <person name="Town C.D."/>
            <person name="Bancroft I."/>
            <person name="Wang X."/>
            <person name="Meng J."/>
            <person name="Ma J."/>
            <person name="Pires J.C."/>
            <person name="King G.J."/>
            <person name="Brunel D."/>
            <person name="Delourme R."/>
            <person name="Renard M."/>
            <person name="Aury J.M."/>
            <person name="Adams K.L."/>
            <person name="Batley J."/>
            <person name="Snowdon R.J."/>
            <person name="Tost J."/>
            <person name="Edwards D."/>
            <person name="Zhou Y."/>
            <person name="Hua W."/>
            <person name="Sharpe A.G."/>
            <person name="Paterson A.H."/>
            <person name="Guan C."/>
            <person name="Wincker P."/>
        </authorList>
    </citation>
    <scope>NUCLEOTIDE SEQUENCE [LARGE SCALE GENOMIC DNA]</scope>
    <source>
        <strain evidence="3">cv. Darmor-bzh</strain>
    </source>
</reference>
<keyword evidence="3" id="KW-1185">Reference proteome</keyword>
<dbReference type="PANTHER" id="PTHR31045">
    <property type="entry name" value="PLAC8 FAMILY PROTEIN-RELATED"/>
    <property type="match status" value="1"/>
</dbReference>
<sequence>MDALRREMDTLKPNVRKTLMSSQAINSMKKRILMIYLLVRLGLVYHFENEIKESLKEGFQKIEEMMAGTDDLYTTSIIFWVFKTYGHHISTCKHSLPRHVMTYFRNLKGNNGMYKKCLSGDAKGLLALHQSEPDGTRNTILHLTCHLSSDTQPWKIISLYNHLCIIHPGKIHHSLKFHHEVKAPDDDIDRQPNYLKFLFKFIVDCFEEFEREMMLEGNSYCVEATKKEVTCQTWSLNFRIHVPIYLYWILLCNIVRRLNKNVNTNIFNVVYQLCVGYLLKQSKLIFFLIIRDVLVPQKVV</sequence>
<accession>A0A078JCX8</accession>
<dbReference type="Gramene" id="CDY63936">
    <property type="protein sequence ID" value="CDY63936"/>
    <property type="gene ID" value="GSBRNA2T00039763001"/>
</dbReference>
<dbReference type="Proteomes" id="UP000028999">
    <property type="component" value="Unassembled WGS sequence"/>
</dbReference>
<feature type="domain" description="Terpene synthase N-terminal" evidence="1">
    <location>
        <begin position="2"/>
        <end position="130"/>
    </location>
</feature>
<dbReference type="InterPro" id="IPR008930">
    <property type="entry name" value="Terpenoid_cyclase/PrenylTrfase"/>
</dbReference>
<dbReference type="SUPFAM" id="SSF48239">
    <property type="entry name" value="Terpenoid cyclases/Protein prenyltransferases"/>
    <property type="match status" value="1"/>
</dbReference>
<dbReference type="AlphaFoldDB" id="A0A078JCX8"/>
<organism evidence="2 3">
    <name type="scientific">Brassica napus</name>
    <name type="common">Rape</name>
    <dbReference type="NCBI Taxonomy" id="3708"/>
    <lineage>
        <taxon>Eukaryota</taxon>
        <taxon>Viridiplantae</taxon>
        <taxon>Streptophyta</taxon>
        <taxon>Embryophyta</taxon>
        <taxon>Tracheophyta</taxon>
        <taxon>Spermatophyta</taxon>
        <taxon>Magnoliopsida</taxon>
        <taxon>eudicotyledons</taxon>
        <taxon>Gunneridae</taxon>
        <taxon>Pentapetalae</taxon>
        <taxon>rosids</taxon>
        <taxon>malvids</taxon>
        <taxon>Brassicales</taxon>
        <taxon>Brassicaceae</taxon>
        <taxon>Brassiceae</taxon>
        <taxon>Brassica</taxon>
    </lineage>
</organism>
<evidence type="ECO:0000313" key="3">
    <source>
        <dbReference type="Proteomes" id="UP000028999"/>
    </source>
</evidence>
<proteinExistence type="predicted"/>
<dbReference type="GO" id="GO:0010333">
    <property type="term" value="F:terpene synthase activity"/>
    <property type="evidence" value="ECO:0007669"/>
    <property type="project" value="InterPro"/>
</dbReference>
<dbReference type="SMR" id="A0A078JCX8"/>
<dbReference type="Pfam" id="PF01397">
    <property type="entry name" value="Terpene_synth"/>
    <property type="match status" value="1"/>
</dbReference>
<dbReference type="InterPro" id="IPR036965">
    <property type="entry name" value="Terpene_synth_N_sf"/>
</dbReference>
<dbReference type="GO" id="GO:0051762">
    <property type="term" value="P:sesquiterpene biosynthetic process"/>
    <property type="evidence" value="ECO:0000318"/>
    <property type="project" value="GO_Central"/>
</dbReference>
<name>A0A078JCX8_BRANA</name>
<dbReference type="PANTHER" id="PTHR31045:SF38">
    <property type="entry name" value="TERPENE SYNTHASE N-TERMINAL DOMAIN-CONTAINING PROTEIN"/>
    <property type="match status" value="1"/>
</dbReference>
<evidence type="ECO:0000259" key="1">
    <source>
        <dbReference type="Pfam" id="PF01397"/>
    </source>
</evidence>